<dbReference type="RefSeq" id="WP_087106046.1">
    <property type="nucleotide sequence ID" value="NZ_FUKM01000012.1"/>
</dbReference>
<proteinExistence type="predicted"/>
<name>A0A1R4HRK5_9GAMM</name>
<evidence type="ECO:0000313" key="3">
    <source>
        <dbReference type="Proteomes" id="UP000196331"/>
    </source>
</evidence>
<dbReference type="AlphaFoldDB" id="A0A1R4HRK5"/>
<sequence length="117" mass="13125">MLSKATLALVGVLALGLWFQHLYVKHLKEMVAIEQQATEDAQARTEVARQQTLEALNDLETVVRLHRLAEADIKALQEELAAQAEGYDTLRQRIQRTPTTDDGPVAPVLRDTLERLP</sequence>
<gene>
    <name evidence="2" type="ORF">CZ787_03085</name>
</gene>
<dbReference type="EMBL" id="FUKM01000012">
    <property type="protein sequence ID" value="SJN10191.1"/>
    <property type="molecule type" value="Genomic_DNA"/>
</dbReference>
<protein>
    <submittedName>
        <fullName evidence="2">Uncharacterized protein</fullName>
    </submittedName>
</protein>
<comment type="caution">
    <text evidence="2">The sequence shown here is derived from an EMBL/GenBank/DDBJ whole genome shotgun (WGS) entry which is preliminary data.</text>
</comment>
<organism evidence="2 3">
    <name type="scientific">Halomonas citrativorans</name>
    <dbReference type="NCBI Taxonomy" id="2742612"/>
    <lineage>
        <taxon>Bacteria</taxon>
        <taxon>Pseudomonadati</taxon>
        <taxon>Pseudomonadota</taxon>
        <taxon>Gammaproteobacteria</taxon>
        <taxon>Oceanospirillales</taxon>
        <taxon>Halomonadaceae</taxon>
        <taxon>Halomonas</taxon>
    </lineage>
</organism>
<evidence type="ECO:0000313" key="2">
    <source>
        <dbReference type="EMBL" id="SJN10191.1"/>
    </source>
</evidence>
<accession>A0A1R4HRK5</accession>
<feature type="region of interest" description="Disordered" evidence="1">
    <location>
        <begin position="91"/>
        <end position="117"/>
    </location>
</feature>
<dbReference type="OrthoDB" id="6174654at2"/>
<dbReference type="Proteomes" id="UP000196331">
    <property type="component" value="Unassembled WGS sequence"/>
</dbReference>
<reference evidence="2 3" key="1">
    <citation type="submission" date="2017-02" db="EMBL/GenBank/DDBJ databases">
        <authorList>
            <person name="Dridi B."/>
        </authorList>
    </citation>
    <scope>NUCLEOTIDE SEQUENCE [LARGE SCALE GENOMIC DNA]</scope>
    <source>
        <strain evidence="2 3">JB380</strain>
    </source>
</reference>
<evidence type="ECO:0000256" key="1">
    <source>
        <dbReference type="SAM" id="MobiDB-lite"/>
    </source>
</evidence>